<evidence type="ECO:0000313" key="10">
    <source>
        <dbReference type="Proteomes" id="UP000503447"/>
    </source>
</evidence>
<evidence type="ECO:0000256" key="4">
    <source>
        <dbReference type="ARBA" id="ARBA00023125"/>
    </source>
</evidence>
<keyword evidence="10" id="KW-1185">Reference proteome</keyword>
<keyword evidence="3" id="KW-0731">Sigma factor</keyword>
<dbReference type="GO" id="GO:0006352">
    <property type="term" value="P:DNA-templated transcription initiation"/>
    <property type="evidence" value="ECO:0007669"/>
    <property type="project" value="InterPro"/>
</dbReference>
<evidence type="ECO:0000256" key="1">
    <source>
        <dbReference type="ARBA" id="ARBA00010641"/>
    </source>
</evidence>
<proteinExistence type="inferred from homology"/>
<dbReference type="GO" id="GO:0016987">
    <property type="term" value="F:sigma factor activity"/>
    <property type="evidence" value="ECO:0007669"/>
    <property type="project" value="UniProtKB-KW"/>
</dbReference>
<dbReference type="PANTHER" id="PTHR43133:SF8">
    <property type="entry name" value="RNA POLYMERASE SIGMA FACTOR HI_1459-RELATED"/>
    <property type="match status" value="1"/>
</dbReference>
<feature type="region of interest" description="Disordered" evidence="6">
    <location>
        <begin position="160"/>
        <end position="186"/>
    </location>
</feature>
<dbReference type="Pfam" id="PF04542">
    <property type="entry name" value="Sigma70_r2"/>
    <property type="match status" value="1"/>
</dbReference>
<comment type="similarity">
    <text evidence="1">Belongs to the sigma-70 factor family. ECF subfamily.</text>
</comment>
<reference evidence="10" key="1">
    <citation type="submission" date="2020-05" db="EMBL/GenBank/DDBJ databases">
        <title>Frigoriglobus tundricola gen. nov., sp. nov., a psychrotolerant cellulolytic planctomycete of the family Gemmataceae with two divergent copies of 16S rRNA gene.</title>
        <authorList>
            <person name="Kulichevskaya I.S."/>
            <person name="Ivanova A.A."/>
            <person name="Naumoff D.G."/>
            <person name="Beletsky A.V."/>
            <person name="Rijpstra W.I.C."/>
            <person name="Sinninghe Damste J.S."/>
            <person name="Mardanov A.V."/>
            <person name="Ravin N.V."/>
            <person name="Dedysh S.N."/>
        </authorList>
    </citation>
    <scope>NUCLEOTIDE SEQUENCE [LARGE SCALE GENOMIC DNA]</scope>
    <source>
        <strain evidence="10">PL17</strain>
    </source>
</reference>
<gene>
    <name evidence="9" type="ORF">FTUN_0334</name>
</gene>
<dbReference type="NCBIfam" id="TIGR02937">
    <property type="entry name" value="sigma70-ECF"/>
    <property type="match status" value="1"/>
</dbReference>
<dbReference type="InterPro" id="IPR014284">
    <property type="entry name" value="RNA_pol_sigma-70_dom"/>
</dbReference>
<sequence>MPSGGLPQLIDAHYEALYRYAYRLSGAAADAEDLTQEAFGKALARLPQLREPERAKAWLFRILRNLYLHKVRDQKRHKVVPLDAVGDLAGRCDAAEMPEIDPAKLQQALNELDEAFRTPIILFYFEEFSYRDIAEQMELPIGTVMSRLARAKAYLRSRLAPHDPDGSGPLPEAAATGPKKVSDGLP</sequence>
<dbReference type="InterPro" id="IPR013249">
    <property type="entry name" value="RNA_pol_sigma70_r4_t2"/>
</dbReference>
<dbReference type="InterPro" id="IPR007627">
    <property type="entry name" value="RNA_pol_sigma70_r2"/>
</dbReference>
<evidence type="ECO:0000313" key="9">
    <source>
        <dbReference type="EMBL" id="QJW92837.1"/>
    </source>
</evidence>
<dbReference type="CDD" id="cd06171">
    <property type="entry name" value="Sigma70_r4"/>
    <property type="match status" value="1"/>
</dbReference>
<organism evidence="9 10">
    <name type="scientific">Frigoriglobus tundricola</name>
    <dbReference type="NCBI Taxonomy" id="2774151"/>
    <lineage>
        <taxon>Bacteria</taxon>
        <taxon>Pseudomonadati</taxon>
        <taxon>Planctomycetota</taxon>
        <taxon>Planctomycetia</taxon>
        <taxon>Gemmatales</taxon>
        <taxon>Gemmataceae</taxon>
        <taxon>Frigoriglobus</taxon>
    </lineage>
</organism>
<evidence type="ECO:0000256" key="5">
    <source>
        <dbReference type="ARBA" id="ARBA00023163"/>
    </source>
</evidence>
<evidence type="ECO:0000256" key="3">
    <source>
        <dbReference type="ARBA" id="ARBA00023082"/>
    </source>
</evidence>
<dbReference type="Pfam" id="PF08281">
    <property type="entry name" value="Sigma70_r4_2"/>
    <property type="match status" value="1"/>
</dbReference>
<feature type="domain" description="RNA polymerase sigma factor 70 region 4 type 2" evidence="8">
    <location>
        <begin position="104"/>
        <end position="154"/>
    </location>
</feature>
<dbReference type="Gene3D" id="1.10.1740.10">
    <property type="match status" value="1"/>
</dbReference>
<dbReference type="SUPFAM" id="SSF88946">
    <property type="entry name" value="Sigma2 domain of RNA polymerase sigma factors"/>
    <property type="match status" value="1"/>
</dbReference>
<evidence type="ECO:0000259" key="8">
    <source>
        <dbReference type="Pfam" id="PF08281"/>
    </source>
</evidence>
<dbReference type="RefSeq" id="WP_171469156.1">
    <property type="nucleotide sequence ID" value="NZ_CP053452.2"/>
</dbReference>
<protein>
    <submittedName>
        <fullName evidence="9">RNA polymerase sigma-54 factor RpoN</fullName>
    </submittedName>
</protein>
<feature type="domain" description="RNA polymerase sigma-70 region 2" evidence="7">
    <location>
        <begin position="9"/>
        <end position="76"/>
    </location>
</feature>
<dbReference type="AlphaFoldDB" id="A0A6M5YFQ1"/>
<dbReference type="InterPro" id="IPR013324">
    <property type="entry name" value="RNA_pol_sigma_r3/r4-like"/>
</dbReference>
<dbReference type="InterPro" id="IPR013325">
    <property type="entry name" value="RNA_pol_sigma_r2"/>
</dbReference>
<keyword evidence="5" id="KW-0804">Transcription</keyword>
<dbReference type="GO" id="GO:0003677">
    <property type="term" value="F:DNA binding"/>
    <property type="evidence" value="ECO:0007669"/>
    <property type="project" value="UniProtKB-KW"/>
</dbReference>
<keyword evidence="4" id="KW-0238">DNA-binding</keyword>
<evidence type="ECO:0000256" key="2">
    <source>
        <dbReference type="ARBA" id="ARBA00023015"/>
    </source>
</evidence>
<dbReference type="Proteomes" id="UP000503447">
    <property type="component" value="Chromosome"/>
</dbReference>
<dbReference type="Gene3D" id="1.10.10.10">
    <property type="entry name" value="Winged helix-like DNA-binding domain superfamily/Winged helix DNA-binding domain"/>
    <property type="match status" value="1"/>
</dbReference>
<accession>A0A6M5YFQ1</accession>
<keyword evidence="2" id="KW-0805">Transcription regulation</keyword>
<dbReference type="SUPFAM" id="SSF88659">
    <property type="entry name" value="Sigma3 and sigma4 domains of RNA polymerase sigma factors"/>
    <property type="match status" value="1"/>
</dbReference>
<name>A0A6M5YFQ1_9BACT</name>
<dbReference type="InterPro" id="IPR039425">
    <property type="entry name" value="RNA_pol_sigma-70-like"/>
</dbReference>
<evidence type="ECO:0000256" key="6">
    <source>
        <dbReference type="SAM" id="MobiDB-lite"/>
    </source>
</evidence>
<evidence type="ECO:0000259" key="7">
    <source>
        <dbReference type="Pfam" id="PF04542"/>
    </source>
</evidence>
<dbReference type="KEGG" id="ftj:FTUN_0334"/>
<dbReference type="PANTHER" id="PTHR43133">
    <property type="entry name" value="RNA POLYMERASE ECF-TYPE SIGMA FACTO"/>
    <property type="match status" value="1"/>
</dbReference>
<dbReference type="InterPro" id="IPR036388">
    <property type="entry name" value="WH-like_DNA-bd_sf"/>
</dbReference>
<dbReference type="EMBL" id="CP053452">
    <property type="protein sequence ID" value="QJW92837.1"/>
    <property type="molecule type" value="Genomic_DNA"/>
</dbReference>